<dbReference type="EMBL" id="UYYB01018962">
    <property type="protein sequence ID" value="VDM71136.1"/>
    <property type="molecule type" value="Genomic_DNA"/>
</dbReference>
<dbReference type="Gene3D" id="3.40.50.1820">
    <property type="entry name" value="alpha/beta hydrolase"/>
    <property type="match status" value="1"/>
</dbReference>
<evidence type="ECO:0000313" key="2">
    <source>
        <dbReference type="EMBL" id="VDM71136.1"/>
    </source>
</evidence>
<dbReference type="Pfam" id="PF00135">
    <property type="entry name" value="COesterase"/>
    <property type="match status" value="1"/>
</dbReference>
<evidence type="ECO:0000313" key="3">
    <source>
        <dbReference type="Proteomes" id="UP000270094"/>
    </source>
</evidence>
<organism evidence="2 3">
    <name type="scientific">Strongylus vulgaris</name>
    <name type="common">Blood worm</name>
    <dbReference type="NCBI Taxonomy" id="40348"/>
    <lineage>
        <taxon>Eukaryota</taxon>
        <taxon>Metazoa</taxon>
        <taxon>Ecdysozoa</taxon>
        <taxon>Nematoda</taxon>
        <taxon>Chromadorea</taxon>
        <taxon>Rhabditida</taxon>
        <taxon>Rhabditina</taxon>
        <taxon>Rhabditomorpha</taxon>
        <taxon>Strongyloidea</taxon>
        <taxon>Strongylidae</taxon>
        <taxon>Strongylus</taxon>
    </lineage>
</organism>
<feature type="non-terminal residue" evidence="2">
    <location>
        <position position="135"/>
    </location>
</feature>
<dbReference type="InterPro" id="IPR029058">
    <property type="entry name" value="AB_hydrolase_fold"/>
</dbReference>
<dbReference type="OrthoDB" id="19653at2759"/>
<protein>
    <recommendedName>
        <fullName evidence="1">Carboxylesterase type B domain-containing protein</fullName>
    </recommendedName>
</protein>
<dbReference type="PANTHER" id="PTHR45580:SF7">
    <property type="entry name" value="CARBOXYLESTERASE TYPE B DOMAIN-CONTAINING PROTEIN-RELATED"/>
    <property type="match status" value="1"/>
</dbReference>
<accession>A0A3P7IMJ8</accession>
<dbReference type="AlphaFoldDB" id="A0A3P7IMJ8"/>
<dbReference type="InterPro" id="IPR002018">
    <property type="entry name" value="CarbesteraseB"/>
</dbReference>
<name>A0A3P7IMJ8_STRVU</name>
<keyword evidence="3" id="KW-1185">Reference proteome</keyword>
<dbReference type="PANTHER" id="PTHR45580">
    <property type="entry name" value="PROTEIN CBG05369"/>
    <property type="match status" value="1"/>
</dbReference>
<reference evidence="2 3" key="1">
    <citation type="submission" date="2018-11" db="EMBL/GenBank/DDBJ databases">
        <authorList>
            <consortium name="Pathogen Informatics"/>
        </authorList>
    </citation>
    <scope>NUCLEOTIDE SEQUENCE [LARGE SCALE GENOMIC DNA]</scope>
</reference>
<evidence type="ECO:0000259" key="1">
    <source>
        <dbReference type="Pfam" id="PF00135"/>
    </source>
</evidence>
<dbReference type="Proteomes" id="UP000270094">
    <property type="component" value="Unassembled WGS sequence"/>
</dbReference>
<proteinExistence type="predicted"/>
<gene>
    <name evidence="2" type="ORF">SVUK_LOCUS6134</name>
</gene>
<dbReference type="SUPFAM" id="SSF53474">
    <property type="entry name" value="alpha/beta-Hydrolases"/>
    <property type="match status" value="1"/>
</dbReference>
<feature type="domain" description="Carboxylesterase type B" evidence="1">
    <location>
        <begin position="7"/>
        <end position="134"/>
    </location>
</feature>
<sequence length="135" mass="14983">MSNSTMSSSQQKNISEDCLYMNIFVSEKCLLKKGSCPVIFYIHGGSLSYDSAVMFDDQYIINRYSSKDIVFVISAFRLGFFGVLAFENDEVVPRNLAFYDIIAGLEFMQQEIAAFGGNPQQVTLMGHSQGGSIAM</sequence>